<proteinExistence type="predicted"/>
<reference evidence="2 3" key="1">
    <citation type="submission" date="2019-10" db="EMBL/GenBank/DDBJ databases">
        <title>Complete genome sequence of Erwinia phage Midgardsormr38.</title>
        <authorList>
            <person name="Dislers A."/>
            <person name="Zrelovs N."/>
            <person name="Kazaks A."/>
        </authorList>
    </citation>
    <scope>NUCLEOTIDE SEQUENCE [LARGE SCALE GENOMIC DNA]</scope>
</reference>
<dbReference type="KEGG" id="vg:77943270"/>
<dbReference type="EMBL" id="MN602881">
    <property type="protein sequence ID" value="QGF22029.1"/>
    <property type="molecule type" value="Genomic_DNA"/>
</dbReference>
<name>A0A5Q2F541_9CAUD</name>
<feature type="transmembrane region" description="Helical" evidence="1">
    <location>
        <begin position="6"/>
        <end position="23"/>
    </location>
</feature>
<sequence>MDKMNYADWMTAVLTAIAYLWIVKNSCTWILKVAAREWSNRREKDRRQRAVNELYDSFDLDTLEPGDTMRITTRGNLVLAMYRAETKE</sequence>
<dbReference type="Pfam" id="PF15944">
    <property type="entry name" value="DUF4752"/>
    <property type="match status" value="1"/>
</dbReference>
<evidence type="ECO:0000256" key="1">
    <source>
        <dbReference type="SAM" id="Phobius"/>
    </source>
</evidence>
<evidence type="ECO:0008006" key="4">
    <source>
        <dbReference type="Google" id="ProtNLM"/>
    </source>
</evidence>
<keyword evidence="1" id="KW-0472">Membrane</keyword>
<protein>
    <recommendedName>
        <fullName evidence="4">DUF4752 family protein</fullName>
    </recommendedName>
</protein>
<keyword evidence="3" id="KW-1185">Reference proteome</keyword>
<organism evidence="2 3">
    <name type="scientific">Erwinia phage Midgardsormr38</name>
    <dbReference type="NCBI Taxonomy" id="2663326"/>
    <lineage>
        <taxon>Viruses</taxon>
        <taxon>Duplodnaviria</taxon>
        <taxon>Heunggongvirae</taxon>
        <taxon>Uroviricota</taxon>
        <taxon>Caudoviricetes</taxon>
        <taxon>Midgardsormrvirus</taxon>
        <taxon>Midgardsormrvirus midgardsormr38</taxon>
    </lineage>
</organism>
<dbReference type="InterPro" id="IPR031858">
    <property type="entry name" value="DUF4752"/>
</dbReference>
<evidence type="ECO:0000313" key="3">
    <source>
        <dbReference type="Proteomes" id="UP000349651"/>
    </source>
</evidence>
<dbReference type="RefSeq" id="YP_010667158.1">
    <property type="nucleotide sequence ID" value="NC_070949.1"/>
</dbReference>
<dbReference type="GeneID" id="77943270"/>
<accession>A0A5Q2F541</accession>
<keyword evidence="1" id="KW-0812">Transmembrane</keyword>
<dbReference type="Proteomes" id="UP000349651">
    <property type="component" value="Segment"/>
</dbReference>
<keyword evidence="1" id="KW-1133">Transmembrane helix</keyword>
<evidence type="ECO:0000313" key="2">
    <source>
        <dbReference type="EMBL" id="QGF22029.1"/>
    </source>
</evidence>